<dbReference type="Pfam" id="PF07238">
    <property type="entry name" value="PilZ"/>
    <property type="match status" value="1"/>
</dbReference>
<gene>
    <name evidence="2" type="ORF">KCX82_06700</name>
</gene>
<proteinExistence type="predicted"/>
<reference evidence="2" key="2">
    <citation type="submission" date="2021-04" db="EMBL/GenBank/DDBJ databases">
        <authorList>
            <person name="Liu J."/>
        </authorList>
    </citation>
    <scope>NUCLEOTIDE SEQUENCE</scope>
    <source>
        <strain evidence="2">BAD-6</strain>
    </source>
</reference>
<comment type="caution">
    <text evidence="2">The sequence shown here is derived from an EMBL/GenBank/DDBJ whole genome shotgun (WGS) entry which is preliminary data.</text>
</comment>
<dbReference type="SUPFAM" id="SSF141371">
    <property type="entry name" value="PilZ domain-like"/>
    <property type="match status" value="1"/>
</dbReference>
<evidence type="ECO:0000313" key="2">
    <source>
        <dbReference type="EMBL" id="MBR0597553.1"/>
    </source>
</evidence>
<protein>
    <submittedName>
        <fullName evidence="2">PilZ domain-containing protein</fullName>
    </submittedName>
</protein>
<sequence length="215" mass="24968">MANISQNFKKIDVFYEEQGIQISSAAVSSMDNRITLMGDQFQLIAHQTLVDVIGYLEDGIVLMTGKVTLSTASQLNLDVESIDEKQERRKYLKVKTNFKTRLIKAHALGKRNKSILVNENVEIRDLSLGGACIYSNKTFFKKQRLYLDFSHLKPGFIAEAIVLRREKESYKIGFRYRYGCQFQNLGNEEQRILCEYVFKIQIQNHKRLKENLEDE</sequence>
<evidence type="ECO:0000313" key="3">
    <source>
        <dbReference type="Proteomes" id="UP000675664"/>
    </source>
</evidence>
<dbReference type="AlphaFoldDB" id="A0A8J7W0Y4"/>
<dbReference type="InterPro" id="IPR009875">
    <property type="entry name" value="PilZ_domain"/>
</dbReference>
<feature type="domain" description="PilZ" evidence="1">
    <location>
        <begin position="120"/>
        <end position="198"/>
    </location>
</feature>
<dbReference type="GO" id="GO:0035438">
    <property type="term" value="F:cyclic-di-GMP binding"/>
    <property type="evidence" value="ECO:0007669"/>
    <property type="project" value="InterPro"/>
</dbReference>
<organism evidence="2 3">
    <name type="scientific">Sinanaerobacter chloroacetimidivorans</name>
    <dbReference type="NCBI Taxonomy" id="2818044"/>
    <lineage>
        <taxon>Bacteria</taxon>
        <taxon>Bacillati</taxon>
        <taxon>Bacillota</taxon>
        <taxon>Clostridia</taxon>
        <taxon>Peptostreptococcales</taxon>
        <taxon>Anaerovoracaceae</taxon>
        <taxon>Sinanaerobacter</taxon>
    </lineage>
</organism>
<dbReference type="Gene3D" id="2.40.10.220">
    <property type="entry name" value="predicted glycosyltransferase like domains"/>
    <property type="match status" value="1"/>
</dbReference>
<dbReference type="RefSeq" id="WP_227017683.1">
    <property type="nucleotide sequence ID" value="NZ_JAGSND010000003.1"/>
</dbReference>
<dbReference type="EMBL" id="JAGSND010000003">
    <property type="protein sequence ID" value="MBR0597553.1"/>
    <property type="molecule type" value="Genomic_DNA"/>
</dbReference>
<name>A0A8J7W0Y4_9FIRM</name>
<accession>A0A8J7W0Y4</accession>
<dbReference type="Proteomes" id="UP000675664">
    <property type="component" value="Unassembled WGS sequence"/>
</dbReference>
<evidence type="ECO:0000259" key="1">
    <source>
        <dbReference type="Pfam" id="PF07238"/>
    </source>
</evidence>
<keyword evidence="3" id="KW-1185">Reference proteome</keyword>
<reference evidence="2" key="1">
    <citation type="submission" date="2021-04" db="EMBL/GenBank/DDBJ databases">
        <title>Sinoanaerobacter chloroacetimidivorans sp. nov., an obligate anaerobic bacterium isolated from anaerobic sludge.</title>
        <authorList>
            <person name="Bao Y."/>
        </authorList>
    </citation>
    <scope>NUCLEOTIDE SEQUENCE</scope>
    <source>
        <strain evidence="2">BAD-6</strain>
    </source>
</reference>